<reference evidence="1 2" key="1">
    <citation type="journal article" date="2022" name="Nat. Genet.">
        <title>Improved pea reference genome and pan-genome highlight genomic features and evolutionary characteristics.</title>
        <authorList>
            <person name="Yang T."/>
            <person name="Liu R."/>
            <person name="Luo Y."/>
            <person name="Hu S."/>
            <person name="Wang D."/>
            <person name="Wang C."/>
            <person name="Pandey M.K."/>
            <person name="Ge S."/>
            <person name="Xu Q."/>
            <person name="Li N."/>
            <person name="Li G."/>
            <person name="Huang Y."/>
            <person name="Saxena R.K."/>
            <person name="Ji Y."/>
            <person name="Li M."/>
            <person name="Yan X."/>
            <person name="He Y."/>
            <person name="Liu Y."/>
            <person name="Wang X."/>
            <person name="Xiang C."/>
            <person name="Varshney R.K."/>
            <person name="Ding H."/>
            <person name="Gao S."/>
            <person name="Zong X."/>
        </authorList>
    </citation>
    <scope>NUCLEOTIDE SEQUENCE [LARGE SCALE GENOMIC DNA]</scope>
    <source>
        <strain evidence="1 2">cv. Zhongwan 6</strain>
    </source>
</reference>
<dbReference type="PANTHER" id="PTHR33116">
    <property type="entry name" value="REVERSE TRANSCRIPTASE ZINC-BINDING DOMAIN-CONTAINING PROTEIN-RELATED-RELATED"/>
    <property type="match status" value="1"/>
</dbReference>
<organism evidence="1 2">
    <name type="scientific">Pisum sativum</name>
    <name type="common">Garden pea</name>
    <name type="synonym">Lathyrus oleraceus</name>
    <dbReference type="NCBI Taxonomy" id="3888"/>
    <lineage>
        <taxon>Eukaryota</taxon>
        <taxon>Viridiplantae</taxon>
        <taxon>Streptophyta</taxon>
        <taxon>Embryophyta</taxon>
        <taxon>Tracheophyta</taxon>
        <taxon>Spermatophyta</taxon>
        <taxon>Magnoliopsida</taxon>
        <taxon>eudicotyledons</taxon>
        <taxon>Gunneridae</taxon>
        <taxon>Pentapetalae</taxon>
        <taxon>rosids</taxon>
        <taxon>fabids</taxon>
        <taxon>Fabales</taxon>
        <taxon>Fabaceae</taxon>
        <taxon>Papilionoideae</taxon>
        <taxon>50 kb inversion clade</taxon>
        <taxon>NPAAA clade</taxon>
        <taxon>Hologalegina</taxon>
        <taxon>IRL clade</taxon>
        <taxon>Fabeae</taxon>
        <taxon>Lathyrus</taxon>
    </lineage>
</organism>
<dbReference type="EMBL" id="JAMSHJ010000003">
    <property type="protein sequence ID" value="KAI5424837.1"/>
    <property type="molecule type" value="Genomic_DNA"/>
</dbReference>
<gene>
    <name evidence="1" type="ORF">KIW84_030864</name>
</gene>
<dbReference type="AlphaFoldDB" id="A0A9D5AUI4"/>
<evidence type="ECO:0000313" key="2">
    <source>
        <dbReference type="Proteomes" id="UP001058974"/>
    </source>
</evidence>
<keyword evidence="2" id="KW-1185">Reference proteome</keyword>
<dbReference type="Gramene" id="Psat03G0086400-T1">
    <property type="protein sequence ID" value="KAI5424837.1"/>
    <property type="gene ID" value="KIW84_030864"/>
</dbReference>
<comment type="caution">
    <text evidence="1">The sequence shown here is derived from an EMBL/GenBank/DDBJ whole genome shotgun (WGS) entry which is preliminary data.</text>
</comment>
<sequence>MQRINNDKTEIFFSKNTAEHTKRQLVHASSFKETKDLGEYLGIPLSGRSPMRGDYQYIIDQVKAKLEAWKSDHQSFAGRVTLAKTVIEATPTYSMMTSTLPKDSLKEIQKIQRSFIWGDFEADKKAHTVSWDNITKPKNMGGLEIRNLTDMNKARLFKLGWSLRSGDNSVWCQVLQGKYGRKDGSLIDLATKAYDSSLWKSIENIWPEVNNMVQWRVGNGQRVNV</sequence>
<evidence type="ECO:0000313" key="1">
    <source>
        <dbReference type="EMBL" id="KAI5424837.1"/>
    </source>
</evidence>
<dbReference type="PANTHER" id="PTHR33116:SF78">
    <property type="entry name" value="OS12G0587133 PROTEIN"/>
    <property type="match status" value="1"/>
</dbReference>
<name>A0A9D5AUI4_PEA</name>
<accession>A0A9D5AUI4</accession>
<dbReference type="Proteomes" id="UP001058974">
    <property type="component" value="Chromosome 3"/>
</dbReference>
<protein>
    <submittedName>
        <fullName evidence="1">Uncharacterized protein</fullName>
    </submittedName>
</protein>
<proteinExistence type="predicted"/>